<gene>
    <name evidence="1" type="ORF">CCR75_008991</name>
</gene>
<sequence>MRNKRWVIWIQILSRSPIQVKARYVLGLLIDPMSTIVSELKFDVYNGLRAEIVQWVQLLLVKIDLADRTCGFRWPKEYKVS</sequence>
<dbReference type="RefSeq" id="XP_067817772.1">
    <property type="nucleotide sequence ID" value="XM_067967038.1"/>
</dbReference>
<dbReference type="EMBL" id="SHOA02000003">
    <property type="protein sequence ID" value="TDH68273.1"/>
    <property type="molecule type" value="Genomic_DNA"/>
</dbReference>
<organism evidence="1 2">
    <name type="scientific">Bremia lactucae</name>
    <name type="common">Lettuce downy mildew</name>
    <dbReference type="NCBI Taxonomy" id="4779"/>
    <lineage>
        <taxon>Eukaryota</taxon>
        <taxon>Sar</taxon>
        <taxon>Stramenopiles</taxon>
        <taxon>Oomycota</taxon>
        <taxon>Peronosporomycetes</taxon>
        <taxon>Peronosporales</taxon>
        <taxon>Peronosporaceae</taxon>
        <taxon>Bremia</taxon>
    </lineage>
</organism>
<dbReference type="OrthoDB" id="123609at2759"/>
<dbReference type="Proteomes" id="UP000294530">
    <property type="component" value="Unassembled WGS sequence"/>
</dbReference>
<name>A0A976FKG5_BRELC</name>
<proteinExistence type="predicted"/>
<dbReference type="KEGG" id="blac:94352709"/>
<keyword evidence="2" id="KW-1185">Reference proteome</keyword>
<reference evidence="1 2" key="1">
    <citation type="journal article" date="2021" name="Genome Biol.">
        <title>AFLAP: assembly-free linkage analysis pipeline using k-mers from genome sequencing data.</title>
        <authorList>
            <person name="Fletcher K."/>
            <person name="Zhang L."/>
            <person name="Gil J."/>
            <person name="Han R."/>
            <person name="Cavanaugh K."/>
            <person name="Michelmore R."/>
        </authorList>
    </citation>
    <scope>NUCLEOTIDE SEQUENCE [LARGE SCALE GENOMIC DNA]</scope>
    <source>
        <strain evidence="1 2">SF5</strain>
    </source>
</reference>
<evidence type="ECO:0000313" key="2">
    <source>
        <dbReference type="Proteomes" id="UP000294530"/>
    </source>
</evidence>
<dbReference type="AlphaFoldDB" id="A0A976FKG5"/>
<evidence type="ECO:0000313" key="1">
    <source>
        <dbReference type="EMBL" id="TDH68273.1"/>
    </source>
</evidence>
<accession>A0A976FKG5</accession>
<protein>
    <submittedName>
        <fullName evidence="1">Uncharacterized protein</fullName>
    </submittedName>
</protein>
<comment type="caution">
    <text evidence="1">The sequence shown here is derived from an EMBL/GenBank/DDBJ whole genome shotgun (WGS) entry which is preliminary data.</text>
</comment>
<dbReference type="GeneID" id="94352709"/>